<organism evidence="7 8">
    <name type="scientific">Gonapodya prolifera (strain JEL478)</name>
    <name type="common">Monoblepharis prolifera</name>
    <dbReference type="NCBI Taxonomy" id="1344416"/>
    <lineage>
        <taxon>Eukaryota</taxon>
        <taxon>Fungi</taxon>
        <taxon>Fungi incertae sedis</taxon>
        <taxon>Chytridiomycota</taxon>
        <taxon>Chytridiomycota incertae sedis</taxon>
        <taxon>Monoblepharidomycetes</taxon>
        <taxon>Monoblepharidales</taxon>
        <taxon>Gonapodyaceae</taxon>
        <taxon>Gonapodya</taxon>
    </lineage>
</organism>
<evidence type="ECO:0000256" key="5">
    <source>
        <dbReference type="ARBA" id="ARBA00023136"/>
    </source>
</evidence>
<dbReference type="InterPro" id="IPR000791">
    <property type="entry name" value="Gpr1/Fun34/SatP-like"/>
</dbReference>
<name>A0A139B0G5_GONPJ</name>
<evidence type="ECO:0008006" key="9">
    <source>
        <dbReference type="Google" id="ProtNLM"/>
    </source>
</evidence>
<dbReference type="STRING" id="1344416.A0A139B0G5"/>
<feature type="transmembrane region" description="Helical" evidence="6">
    <location>
        <begin position="39"/>
        <end position="59"/>
    </location>
</feature>
<feature type="transmembrane region" description="Helical" evidence="6">
    <location>
        <begin position="177"/>
        <end position="197"/>
    </location>
</feature>
<dbReference type="PANTHER" id="PTHR31123:SF1">
    <property type="entry name" value="ACCUMULATION OF DYADS PROTEIN 2-RELATED"/>
    <property type="match status" value="1"/>
</dbReference>
<reference evidence="7 8" key="1">
    <citation type="journal article" date="2015" name="Genome Biol. Evol.">
        <title>Phylogenomic analyses indicate that early fungi evolved digesting cell walls of algal ancestors of land plants.</title>
        <authorList>
            <person name="Chang Y."/>
            <person name="Wang S."/>
            <person name="Sekimoto S."/>
            <person name="Aerts A.L."/>
            <person name="Choi C."/>
            <person name="Clum A."/>
            <person name="LaButti K.M."/>
            <person name="Lindquist E.A."/>
            <person name="Yee Ngan C."/>
            <person name="Ohm R.A."/>
            <person name="Salamov A.A."/>
            <person name="Grigoriev I.V."/>
            <person name="Spatafora J.W."/>
            <person name="Berbee M.L."/>
        </authorList>
    </citation>
    <scope>NUCLEOTIDE SEQUENCE [LARGE SCALE GENOMIC DNA]</scope>
    <source>
        <strain evidence="7 8">JEL478</strain>
    </source>
</reference>
<feature type="transmembrane region" description="Helical" evidence="6">
    <location>
        <begin position="65"/>
        <end position="85"/>
    </location>
</feature>
<dbReference type="PANTHER" id="PTHR31123">
    <property type="entry name" value="ACCUMULATION OF DYADS PROTEIN 2-RELATED"/>
    <property type="match status" value="1"/>
</dbReference>
<dbReference type="GO" id="GO:0015123">
    <property type="term" value="F:acetate transmembrane transporter activity"/>
    <property type="evidence" value="ECO:0007669"/>
    <property type="project" value="TreeGrafter"/>
</dbReference>
<dbReference type="EMBL" id="KQ965731">
    <property type="protein sequence ID" value="KXS22464.1"/>
    <property type="molecule type" value="Genomic_DNA"/>
</dbReference>
<evidence type="ECO:0000256" key="1">
    <source>
        <dbReference type="ARBA" id="ARBA00004141"/>
    </source>
</evidence>
<proteinExistence type="inferred from homology"/>
<feature type="transmembrane region" description="Helical" evidence="6">
    <location>
        <begin position="126"/>
        <end position="146"/>
    </location>
</feature>
<feature type="transmembrane region" description="Helical" evidence="6">
    <location>
        <begin position="92"/>
        <end position="114"/>
    </location>
</feature>
<evidence type="ECO:0000313" key="8">
    <source>
        <dbReference type="Proteomes" id="UP000070544"/>
    </source>
</evidence>
<keyword evidence="8" id="KW-1185">Reference proteome</keyword>
<evidence type="ECO:0000313" key="7">
    <source>
        <dbReference type="EMBL" id="KXS22464.1"/>
    </source>
</evidence>
<sequence>MSDCKRGTEAPLAFRPSADSAPVRTLVDLGPSIANPGPLGLFAFSLTTVFLSCANAGLVEIDFEAVVWCYALAWGGATQWVAGILEFFKKNIFGATVFCTYGAFWVGLAIFKFAVAGKALTLSGSIQGGMALYFSAWGVLSIVYFIGSLRVSVALAAIFVPLILAFFTLVGGQYSTASLRAGGWFGIMAAAIAFYLGERFSRHCSMKKPTHFFSRFLFTRRPRCRPISERDVPI</sequence>
<evidence type="ECO:0000256" key="4">
    <source>
        <dbReference type="ARBA" id="ARBA00022989"/>
    </source>
</evidence>
<dbReference type="Proteomes" id="UP000070544">
    <property type="component" value="Unassembled WGS sequence"/>
</dbReference>
<comment type="subcellular location">
    <subcellularLocation>
        <location evidence="1">Membrane</location>
        <topology evidence="1">Multi-pass membrane protein</topology>
    </subcellularLocation>
</comment>
<comment type="similarity">
    <text evidence="2">Belongs to the acetate uptake transporter (AceTr) (TC 2.A.96) family.</text>
</comment>
<protein>
    <recommendedName>
        <fullName evidence="9">GPR1/FUN34/yaaH family protein</fullName>
    </recommendedName>
</protein>
<dbReference type="OrthoDB" id="2139011at2759"/>
<feature type="transmembrane region" description="Helical" evidence="6">
    <location>
        <begin position="153"/>
        <end position="171"/>
    </location>
</feature>
<evidence type="ECO:0000256" key="3">
    <source>
        <dbReference type="ARBA" id="ARBA00022692"/>
    </source>
</evidence>
<evidence type="ECO:0000256" key="2">
    <source>
        <dbReference type="ARBA" id="ARBA00005587"/>
    </source>
</evidence>
<dbReference type="GO" id="GO:0005886">
    <property type="term" value="C:plasma membrane"/>
    <property type="evidence" value="ECO:0007669"/>
    <property type="project" value="TreeGrafter"/>
</dbReference>
<dbReference type="Pfam" id="PF01184">
    <property type="entry name" value="Gpr1_Fun34_YaaH"/>
    <property type="match status" value="1"/>
</dbReference>
<keyword evidence="5 6" id="KW-0472">Membrane</keyword>
<accession>A0A139B0G5</accession>
<dbReference type="NCBIfam" id="NF038013">
    <property type="entry name" value="AceTr_1"/>
    <property type="match status" value="1"/>
</dbReference>
<dbReference type="AlphaFoldDB" id="A0A139B0G5"/>
<evidence type="ECO:0000256" key="6">
    <source>
        <dbReference type="SAM" id="Phobius"/>
    </source>
</evidence>
<dbReference type="OMA" id="WCFLTII"/>
<keyword evidence="4 6" id="KW-1133">Transmembrane helix</keyword>
<keyword evidence="3 6" id="KW-0812">Transmembrane</keyword>
<dbReference type="InterPro" id="IPR051633">
    <property type="entry name" value="AceTr"/>
</dbReference>
<gene>
    <name evidence="7" type="ORF">M427DRAFT_173170</name>
</gene>